<dbReference type="PIR" id="D72416">
    <property type="entry name" value="D72416"/>
</dbReference>
<keyword evidence="3 5" id="KW-0408">Iron</keyword>
<accession>Q9WXW4</accession>
<dbReference type="PROSITE" id="PS51918">
    <property type="entry name" value="RADICAL_SAM"/>
    <property type="match status" value="1"/>
</dbReference>
<dbReference type="InterPro" id="IPR007197">
    <property type="entry name" value="rSAM"/>
</dbReference>
<dbReference type="Pfam" id="PF04055">
    <property type="entry name" value="Radical_SAM"/>
    <property type="match status" value="1"/>
</dbReference>
<evidence type="ECO:0000313" key="7">
    <source>
        <dbReference type="EMBL" id="AAD35203.1"/>
    </source>
</evidence>
<name>Q9WXW4_THEMA</name>
<protein>
    <submittedName>
        <fullName evidence="7">Pyruvate formate lyase activating enzyme, putative</fullName>
    </submittedName>
</protein>
<dbReference type="AlphaFoldDB" id="Q9WXW4"/>
<dbReference type="InterPro" id="IPR013785">
    <property type="entry name" value="Aldolase_TIM"/>
</dbReference>
<keyword evidence="2 5" id="KW-0479">Metal-binding</keyword>
<dbReference type="PIRSF" id="PIRSF004869">
    <property type="entry name" value="PflX_prd"/>
    <property type="match status" value="1"/>
</dbReference>
<keyword evidence="7" id="KW-0670">Pyruvate</keyword>
<dbReference type="SUPFAM" id="SSF102114">
    <property type="entry name" value="Radical SAM enzymes"/>
    <property type="match status" value="1"/>
</dbReference>
<keyword evidence="8" id="KW-1185">Reference proteome</keyword>
<evidence type="ECO:0000256" key="5">
    <source>
        <dbReference type="PIRSR" id="PIRSR004869-50"/>
    </source>
</evidence>
<dbReference type="SFLD" id="SFLDS00029">
    <property type="entry name" value="Radical_SAM"/>
    <property type="match status" value="1"/>
</dbReference>
<dbReference type="PATRIC" id="fig|243274.5.peg.107"/>
<feature type="binding site" evidence="5">
    <location>
        <position position="84"/>
    </location>
    <ligand>
        <name>[4Fe-4S] cluster</name>
        <dbReference type="ChEBI" id="CHEBI:49883"/>
        <note>4Fe-4S-S-AdoMet</note>
    </ligand>
</feature>
<proteinExistence type="predicted"/>
<dbReference type="GO" id="GO:0016829">
    <property type="term" value="F:lyase activity"/>
    <property type="evidence" value="ECO:0007669"/>
    <property type="project" value="UniProtKB-KW"/>
</dbReference>
<dbReference type="DNASU" id="896936"/>
<dbReference type="Gene3D" id="3.20.20.70">
    <property type="entry name" value="Aldolase class I"/>
    <property type="match status" value="1"/>
</dbReference>
<dbReference type="PaxDb" id="243274-THEMA_04260"/>
<evidence type="ECO:0000313" key="8">
    <source>
        <dbReference type="Proteomes" id="UP000008183"/>
    </source>
</evidence>
<organism evidence="7 8">
    <name type="scientific">Thermotoga maritima (strain ATCC 43589 / DSM 3109 / JCM 10099 / NBRC 100826 / MSB8)</name>
    <dbReference type="NCBI Taxonomy" id="243274"/>
    <lineage>
        <taxon>Bacteria</taxon>
        <taxon>Thermotogati</taxon>
        <taxon>Thermotogota</taxon>
        <taxon>Thermotogae</taxon>
        <taxon>Thermotogales</taxon>
        <taxon>Thermotogaceae</taxon>
        <taxon>Thermotoga</taxon>
    </lineage>
</organism>
<keyword evidence="1 5" id="KW-0949">S-adenosyl-L-methionine</keyword>
<feature type="domain" description="Radical SAM core" evidence="6">
    <location>
        <begin position="70"/>
        <end position="293"/>
    </location>
</feature>
<dbReference type="KEGG" id="tma:TM0109"/>
<evidence type="ECO:0000256" key="1">
    <source>
        <dbReference type="ARBA" id="ARBA00022691"/>
    </source>
</evidence>
<dbReference type="GO" id="GO:0051536">
    <property type="term" value="F:iron-sulfur cluster binding"/>
    <property type="evidence" value="ECO:0007669"/>
    <property type="project" value="UniProtKB-KW"/>
</dbReference>
<feature type="binding site" evidence="5">
    <location>
        <position position="91"/>
    </location>
    <ligand>
        <name>[4Fe-4S] cluster</name>
        <dbReference type="ChEBI" id="CHEBI:49883"/>
        <note>4Fe-4S-S-AdoMet</note>
    </ligand>
</feature>
<dbReference type="InterPro" id="IPR040085">
    <property type="entry name" value="MJ0674-like"/>
</dbReference>
<dbReference type="InterPro" id="IPR058240">
    <property type="entry name" value="rSAM_sf"/>
</dbReference>
<comment type="cofactor">
    <cofactor evidence="5">
        <name>[4Fe-4S] cluster</name>
        <dbReference type="ChEBI" id="CHEBI:49883"/>
    </cofactor>
    <text evidence="5">Binds 1 [4Fe-4S] cluster. The cluster is coordinated with 3 cysteines and an exchangeable S-adenosyl-L-methionine.</text>
</comment>
<evidence type="ECO:0000259" key="6">
    <source>
        <dbReference type="PROSITE" id="PS51918"/>
    </source>
</evidence>
<dbReference type="PANTHER" id="PTHR43075">
    <property type="entry name" value="FORMATE LYASE ACTIVATING ENZYME, PUTATIVE (AFU_ORTHOLOGUE AFUA_2G15630)-RELATED"/>
    <property type="match status" value="1"/>
</dbReference>
<dbReference type="OrthoDB" id="9781783at2"/>
<keyword evidence="7" id="KW-0456">Lyase</keyword>
<evidence type="ECO:0000256" key="3">
    <source>
        <dbReference type="ARBA" id="ARBA00023004"/>
    </source>
</evidence>
<feature type="binding site" evidence="5">
    <location>
        <position position="88"/>
    </location>
    <ligand>
        <name>[4Fe-4S] cluster</name>
        <dbReference type="ChEBI" id="CHEBI:49883"/>
        <note>4Fe-4S-S-AdoMet</note>
    </ligand>
</feature>
<dbReference type="EnsemblBacteria" id="AAD35203">
    <property type="protein sequence ID" value="AAD35203"/>
    <property type="gene ID" value="TM_0109"/>
</dbReference>
<sequence length="328" mass="37531">MNWEQKSSMLKKKIERIKEIETTLWGNLEKCELCPRKCGVDRYRTTGICGLPARAKISNAVLHFGEEPPISGKTGAGTVFFSGCNMKCVYCQNMGFSQKGIGTEVEVEDLAEIFLILQKHGAKTLNLVTPTPHLPFIISALRIAIENGLNLPIVYNTSGYEDPEILRLLEGVVDIYLSDVRYSDNEASKKYSKTPDYWTVVQKAIVEMFRQVGIFDEEKMKGLIVRILVLPGNVVDYSEIFSFLSSLSTRIPLSIMNQYIPHFDAQKFPEISRKLNQNEYEKILELAERYGFTEGWYQSEEKERVTTRGLKEISEKLQFLRLKTHNSY</sequence>
<dbReference type="PANTHER" id="PTHR43075:SF1">
    <property type="entry name" value="FORMATE LYASE ACTIVATING ENZYME, PUTATIVE (AFU_ORTHOLOGUE AFUA_2G15630)-RELATED"/>
    <property type="match status" value="1"/>
</dbReference>
<gene>
    <name evidence="7" type="ordered locus">TM_0109</name>
</gene>
<dbReference type="CDD" id="cd01335">
    <property type="entry name" value="Radical_SAM"/>
    <property type="match status" value="1"/>
</dbReference>
<evidence type="ECO:0000256" key="2">
    <source>
        <dbReference type="ARBA" id="ARBA00022723"/>
    </source>
</evidence>
<dbReference type="SFLD" id="SFLDG01099">
    <property type="entry name" value="Uncharacterised_Radical_SAM_Su"/>
    <property type="match status" value="1"/>
</dbReference>
<dbReference type="GO" id="GO:0046872">
    <property type="term" value="F:metal ion binding"/>
    <property type="evidence" value="ECO:0007669"/>
    <property type="project" value="UniProtKB-KW"/>
</dbReference>
<keyword evidence="4 5" id="KW-0411">Iron-sulfur</keyword>
<evidence type="ECO:0000256" key="4">
    <source>
        <dbReference type="ARBA" id="ARBA00023014"/>
    </source>
</evidence>
<dbReference type="EMBL" id="AE000512">
    <property type="protein sequence ID" value="AAD35203.1"/>
    <property type="molecule type" value="Genomic_DNA"/>
</dbReference>
<dbReference type="InParanoid" id="Q9WXW4"/>
<dbReference type="InterPro" id="IPR016431">
    <property type="entry name" value="Pyrv-formate_lyase-activ_prd"/>
</dbReference>
<reference evidence="7 8" key="1">
    <citation type="journal article" date="1999" name="Nature">
        <title>Evidence for lateral gene transfer between Archaea and Bacteria from genome sequence of Thermotoga maritima.</title>
        <authorList>
            <person name="Nelson K.E."/>
            <person name="Clayton R.A."/>
            <person name="Gill S.R."/>
            <person name="Gwinn M.L."/>
            <person name="Dodson R.J."/>
            <person name="Haft D.H."/>
            <person name="Hickey E.K."/>
            <person name="Peterson J.D."/>
            <person name="Nelson W.C."/>
            <person name="Ketchum K.A."/>
            <person name="McDonald L."/>
            <person name="Utterback T.R."/>
            <person name="Malek J.A."/>
            <person name="Linher K.D."/>
            <person name="Garrett M.M."/>
            <person name="Stewart A.M."/>
            <person name="Cotton M.D."/>
            <person name="Pratt M.S."/>
            <person name="Phillips C.A."/>
            <person name="Richardson D."/>
            <person name="Heidelberg J."/>
            <person name="Sutton G.G."/>
            <person name="Fleischmann R.D."/>
            <person name="White O."/>
            <person name="Salzberg S.L."/>
            <person name="Smith H.O."/>
            <person name="Venter J.C."/>
            <person name="Fraser C.M."/>
        </authorList>
    </citation>
    <scope>NUCLEOTIDE SEQUENCE [LARGE SCALE GENOMIC DNA]</scope>
    <source>
        <strain evidence="8">ATCC 43589 / DSM 3109 / JCM 10099 / NBRC 100826 / MSB8</strain>
    </source>
</reference>
<dbReference type="Proteomes" id="UP000008183">
    <property type="component" value="Chromosome"/>
</dbReference>